<dbReference type="SUPFAM" id="SSF48726">
    <property type="entry name" value="Immunoglobulin"/>
    <property type="match status" value="2"/>
</dbReference>
<organism evidence="5 6">
    <name type="scientific">Larimichthys crocea</name>
    <name type="common">Large yellow croaker</name>
    <name type="synonym">Pseudosciaena crocea</name>
    <dbReference type="NCBI Taxonomy" id="215358"/>
    <lineage>
        <taxon>Eukaryota</taxon>
        <taxon>Metazoa</taxon>
        <taxon>Chordata</taxon>
        <taxon>Craniata</taxon>
        <taxon>Vertebrata</taxon>
        <taxon>Euteleostomi</taxon>
        <taxon>Actinopterygii</taxon>
        <taxon>Neopterygii</taxon>
        <taxon>Teleostei</taxon>
        <taxon>Neoteleostei</taxon>
        <taxon>Acanthomorphata</taxon>
        <taxon>Eupercaria</taxon>
        <taxon>Sciaenidae</taxon>
        <taxon>Larimichthys</taxon>
    </lineage>
</organism>
<keyword evidence="6" id="KW-1185">Reference proteome</keyword>
<dbReference type="InterPro" id="IPR003598">
    <property type="entry name" value="Ig_sub2"/>
</dbReference>
<dbReference type="Pfam" id="PF13895">
    <property type="entry name" value="Ig_2"/>
    <property type="match status" value="2"/>
</dbReference>
<dbReference type="InterPro" id="IPR013783">
    <property type="entry name" value="Ig-like_fold"/>
</dbReference>
<dbReference type="InterPro" id="IPR036179">
    <property type="entry name" value="Ig-like_dom_sf"/>
</dbReference>
<dbReference type="Gene3D" id="2.60.40.10">
    <property type="entry name" value="Immunoglobulins"/>
    <property type="match status" value="4"/>
</dbReference>
<dbReference type="InterPro" id="IPR007110">
    <property type="entry name" value="Ig-like_dom"/>
</dbReference>
<dbReference type="GO" id="GO:0004888">
    <property type="term" value="F:transmembrane signaling receptor activity"/>
    <property type="evidence" value="ECO:0007669"/>
    <property type="project" value="TreeGrafter"/>
</dbReference>
<evidence type="ECO:0000256" key="2">
    <source>
        <dbReference type="ARBA" id="ARBA00023157"/>
    </source>
</evidence>
<dbReference type="Proteomes" id="UP000424527">
    <property type="component" value="Unassembled WGS sequence"/>
</dbReference>
<keyword evidence="5" id="KW-0430">Lectin</keyword>
<protein>
    <submittedName>
        <fullName evidence="5">Sialoadhesin Sialic acid-binding Ig-like lectin 1</fullName>
    </submittedName>
</protein>
<gene>
    <name evidence="5" type="ORF">D5F01_LYC24332</name>
</gene>
<feature type="domain" description="Ig-like" evidence="4">
    <location>
        <begin position="96"/>
        <end position="184"/>
    </location>
</feature>
<dbReference type="InterPro" id="IPR050488">
    <property type="entry name" value="Ig_Fc_receptor"/>
</dbReference>
<dbReference type="GO" id="GO:0009897">
    <property type="term" value="C:external side of plasma membrane"/>
    <property type="evidence" value="ECO:0007669"/>
    <property type="project" value="TreeGrafter"/>
</dbReference>
<dbReference type="InterPro" id="IPR003599">
    <property type="entry name" value="Ig_sub"/>
</dbReference>
<dbReference type="PANTHER" id="PTHR11481">
    <property type="entry name" value="IMMUNOGLOBULIN FC RECEPTOR"/>
    <property type="match status" value="1"/>
</dbReference>
<feature type="signal peptide" evidence="3">
    <location>
        <begin position="1"/>
        <end position="16"/>
    </location>
</feature>
<feature type="domain" description="Ig-like" evidence="4">
    <location>
        <begin position="257"/>
        <end position="352"/>
    </location>
</feature>
<dbReference type="PROSITE" id="PS50835">
    <property type="entry name" value="IG_LIKE"/>
    <property type="match status" value="2"/>
</dbReference>
<dbReference type="GO" id="GO:0030246">
    <property type="term" value="F:carbohydrate binding"/>
    <property type="evidence" value="ECO:0007669"/>
    <property type="project" value="UniProtKB-KW"/>
</dbReference>
<dbReference type="EMBL" id="REGW02000308">
    <property type="protein sequence ID" value="KAE8277667.1"/>
    <property type="molecule type" value="Genomic_DNA"/>
</dbReference>
<dbReference type="SMART" id="SM00408">
    <property type="entry name" value="IGc2"/>
    <property type="match status" value="2"/>
</dbReference>
<keyword evidence="2" id="KW-1015">Disulfide bond</keyword>
<dbReference type="GO" id="GO:0007166">
    <property type="term" value="P:cell surface receptor signaling pathway"/>
    <property type="evidence" value="ECO:0007669"/>
    <property type="project" value="TreeGrafter"/>
</dbReference>
<evidence type="ECO:0000256" key="1">
    <source>
        <dbReference type="ARBA" id="ARBA00022729"/>
    </source>
</evidence>
<evidence type="ECO:0000313" key="5">
    <source>
        <dbReference type="EMBL" id="KAE8277667.1"/>
    </source>
</evidence>
<name>A0A6G0HEK9_LARCR</name>
<evidence type="ECO:0000259" key="4">
    <source>
        <dbReference type="PROSITE" id="PS50835"/>
    </source>
</evidence>
<dbReference type="AlphaFoldDB" id="A0A6G0HEK9"/>
<dbReference type="SMART" id="SM00409">
    <property type="entry name" value="IG"/>
    <property type="match status" value="4"/>
</dbReference>
<evidence type="ECO:0000313" key="6">
    <source>
        <dbReference type="Proteomes" id="UP000424527"/>
    </source>
</evidence>
<feature type="chain" id="PRO_5026322443" evidence="3">
    <location>
        <begin position="17"/>
        <end position="428"/>
    </location>
</feature>
<sequence>MKAILLLLSFVKTTSGMTQFFEYENISVSCEQFGSDWTVWRVNEDRVFSQCGSGWGIKAPFTCKVNITKPNDSGAYWCQSRYGDSSNTVNLTVTSGAVILQSPVLPVMEGDDVTLHCKTKNASSDLPADFYKDGFPIRTEPTGHMTIHRVSRADEGRYKCKRSDESPESWLLIKESHVASITVTPPWSQIHEYEDVNLSCGLNSSSHGWKVFKTTKQPNGTEIVGPCPVEKTDGSSSGCSVQTAKNTDGGVYWCQSPQRQRSNSVTILVQSAALILQSPVLPVMEGDNVTVHCKTKSASSDLPAGFYKDGSFIRTEPTGHMTIHRVSRADEGLYRCKMSGHGESPPSQLLVRELPTADPSRSELVLVLLRHLLLPCPYVITTVIMVSVYRQKPTGKNTPVSVAMSQLVEVDEERDQSNYDDVTTEHNF</sequence>
<dbReference type="PANTHER" id="PTHR11481:SF64">
    <property type="entry name" value="FC RECEPTOR-LIKE PROTEIN 4"/>
    <property type="match status" value="1"/>
</dbReference>
<dbReference type="GO" id="GO:0006955">
    <property type="term" value="P:immune response"/>
    <property type="evidence" value="ECO:0007669"/>
    <property type="project" value="TreeGrafter"/>
</dbReference>
<comment type="caution">
    <text evidence="5">The sequence shown here is derived from an EMBL/GenBank/DDBJ whole genome shotgun (WGS) entry which is preliminary data.</text>
</comment>
<reference evidence="5 6" key="1">
    <citation type="submission" date="2019-07" db="EMBL/GenBank/DDBJ databases">
        <title>Chromosome genome assembly for large yellow croaker.</title>
        <authorList>
            <person name="Xiao S."/>
        </authorList>
    </citation>
    <scope>NUCLEOTIDE SEQUENCE [LARGE SCALE GENOMIC DNA]</scope>
    <source>
        <strain evidence="5">JMULYC20181020</strain>
        <tissue evidence="5">Muscle</tissue>
    </source>
</reference>
<proteinExistence type="predicted"/>
<keyword evidence="1 3" id="KW-0732">Signal</keyword>
<accession>A0A6G0HEK9</accession>
<evidence type="ECO:0000256" key="3">
    <source>
        <dbReference type="SAM" id="SignalP"/>
    </source>
</evidence>